<organism evidence="2 3">
    <name type="scientific">Stephania cephalantha</name>
    <dbReference type="NCBI Taxonomy" id="152367"/>
    <lineage>
        <taxon>Eukaryota</taxon>
        <taxon>Viridiplantae</taxon>
        <taxon>Streptophyta</taxon>
        <taxon>Embryophyta</taxon>
        <taxon>Tracheophyta</taxon>
        <taxon>Spermatophyta</taxon>
        <taxon>Magnoliopsida</taxon>
        <taxon>Ranunculales</taxon>
        <taxon>Menispermaceae</taxon>
        <taxon>Menispermoideae</taxon>
        <taxon>Cissampelideae</taxon>
        <taxon>Stephania</taxon>
    </lineage>
</organism>
<evidence type="ECO:0000313" key="3">
    <source>
        <dbReference type="Proteomes" id="UP001419268"/>
    </source>
</evidence>
<sequence>MVVFDETKWLGSNLYFLDFSFCKDLYTFCCTKFLYIHTHGVLPPSHKKNDLVVYLFLLYAIPLKVEPPLFSVFFSIERTKLLK</sequence>
<proteinExistence type="predicted"/>
<keyword evidence="1" id="KW-0472">Membrane</keyword>
<evidence type="ECO:0000256" key="1">
    <source>
        <dbReference type="SAM" id="Phobius"/>
    </source>
</evidence>
<keyword evidence="3" id="KW-1185">Reference proteome</keyword>
<accession>A0AAP0F797</accession>
<dbReference type="AlphaFoldDB" id="A0AAP0F797"/>
<name>A0AAP0F797_9MAGN</name>
<gene>
    <name evidence="2" type="ORF">Scep_022046</name>
</gene>
<keyword evidence="1" id="KW-1133">Transmembrane helix</keyword>
<keyword evidence="1" id="KW-0812">Transmembrane</keyword>
<dbReference type="EMBL" id="JBBNAG010000009">
    <property type="protein sequence ID" value="KAK9105202.1"/>
    <property type="molecule type" value="Genomic_DNA"/>
</dbReference>
<dbReference type="Proteomes" id="UP001419268">
    <property type="component" value="Unassembled WGS sequence"/>
</dbReference>
<protein>
    <submittedName>
        <fullName evidence="2">Uncharacterized protein</fullName>
    </submittedName>
</protein>
<comment type="caution">
    <text evidence="2">The sequence shown here is derived from an EMBL/GenBank/DDBJ whole genome shotgun (WGS) entry which is preliminary data.</text>
</comment>
<reference evidence="2 3" key="1">
    <citation type="submission" date="2024-01" db="EMBL/GenBank/DDBJ databases">
        <title>Genome assemblies of Stephania.</title>
        <authorList>
            <person name="Yang L."/>
        </authorList>
    </citation>
    <scope>NUCLEOTIDE SEQUENCE [LARGE SCALE GENOMIC DNA]</scope>
    <source>
        <strain evidence="2">JXDWG</strain>
        <tissue evidence="2">Leaf</tissue>
    </source>
</reference>
<evidence type="ECO:0000313" key="2">
    <source>
        <dbReference type="EMBL" id="KAK9105202.1"/>
    </source>
</evidence>
<feature type="transmembrane region" description="Helical" evidence="1">
    <location>
        <begin position="51"/>
        <end position="76"/>
    </location>
</feature>